<evidence type="ECO:0000256" key="1">
    <source>
        <dbReference type="ARBA" id="ARBA00003365"/>
    </source>
</evidence>
<comment type="subunit">
    <text evidence="3 9">Tetramer of two alpha and two beta chains.</text>
</comment>
<evidence type="ECO:0000256" key="9">
    <source>
        <dbReference type="HAMAP-Rule" id="MF_00131"/>
    </source>
</evidence>
<evidence type="ECO:0000256" key="7">
    <source>
        <dbReference type="ARBA" id="ARBA00023239"/>
    </source>
</evidence>
<evidence type="ECO:0000256" key="10">
    <source>
        <dbReference type="RuleBase" id="RU003662"/>
    </source>
</evidence>
<accession>A0A2H0UXR2</accession>
<dbReference type="InterPro" id="IPR002028">
    <property type="entry name" value="Trp_synthase_suA"/>
</dbReference>
<evidence type="ECO:0000313" key="12">
    <source>
        <dbReference type="Proteomes" id="UP000228906"/>
    </source>
</evidence>
<evidence type="ECO:0000256" key="5">
    <source>
        <dbReference type="ARBA" id="ARBA00022822"/>
    </source>
</evidence>
<keyword evidence="6 9" id="KW-0057">Aromatic amino acid biosynthesis</keyword>
<keyword evidence="7 9" id="KW-0456">Lyase</keyword>
<evidence type="ECO:0000256" key="8">
    <source>
        <dbReference type="ARBA" id="ARBA00049047"/>
    </source>
</evidence>
<dbReference type="InterPro" id="IPR011060">
    <property type="entry name" value="RibuloseP-bd_barrel"/>
</dbReference>
<evidence type="ECO:0000256" key="2">
    <source>
        <dbReference type="ARBA" id="ARBA00004733"/>
    </source>
</evidence>
<dbReference type="PANTHER" id="PTHR43406">
    <property type="entry name" value="TRYPTOPHAN SYNTHASE, ALPHA CHAIN"/>
    <property type="match status" value="1"/>
</dbReference>
<proteinExistence type="inferred from homology"/>
<dbReference type="Proteomes" id="UP000228906">
    <property type="component" value="Unassembled WGS sequence"/>
</dbReference>
<comment type="pathway">
    <text evidence="2 9">Amino-acid biosynthesis; L-tryptophan biosynthesis; L-tryptophan from chorismate: step 5/5.</text>
</comment>
<evidence type="ECO:0000313" key="11">
    <source>
        <dbReference type="EMBL" id="PIR91644.1"/>
    </source>
</evidence>
<gene>
    <name evidence="9 11" type="primary">trpA</name>
    <name evidence="11" type="ORF">COU03_01180</name>
</gene>
<dbReference type="GO" id="GO:0005829">
    <property type="term" value="C:cytosol"/>
    <property type="evidence" value="ECO:0007669"/>
    <property type="project" value="TreeGrafter"/>
</dbReference>
<evidence type="ECO:0000256" key="4">
    <source>
        <dbReference type="ARBA" id="ARBA00022605"/>
    </source>
</evidence>
<dbReference type="Pfam" id="PF00290">
    <property type="entry name" value="Trp_syntA"/>
    <property type="match status" value="1"/>
</dbReference>
<dbReference type="EC" id="4.2.1.20" evidence="9"/>
<keyword evidence="5 9" id="KW-0822">Tryptophan biosynthesis</keyword>
<name>A0A2H0UXR2_9BACT</name>
<dbReference type="FunFam" id="3.20.20.70:FF:000037">
    <property type="entry name" value="Tryptophan synthase alpha chain"/>
    <property type="match status" value="1"/>
</dbReference>
<reference evidence="12" key="1">
    <citation type="submission" date="2017-09" db="EMBL/GenBank/DDBJ databases">
        <title>Depth-based differentiation of microbial function through sediment-hosted aquifers and enrichment of novel symbionts in the deep terrestrial subsurface.</title>
        <authorList>
            <person name="Probst A.J."/>
            <person name="Ladd B."/>
            <person name="Jarett J.K."/>
            <person name="Geller-Mcgrath D.E."/>
            <person name="Sieber C.M.K."/>
            <person name="Emerson J.B."/>
            <person name="Anantharaman K."/>
            <person name="Thomas B.C."/>
            <person name="Malmstrom R."/>
            <person name="Stieglmeier M."/>
            <person name="Klingl A."/>
            <person name="Woyke T."/>
            <person name="Ryan C.M."/>
            <person name="Banfield J.F."/>
        </authorList>
    </citation>
    <scope>NUCLEOTIDE SEQUENCE [LARGE SCALE GENOMIC DNA]</scope>
</reference>
<dbReference type="SUPFAM" id="SSF51366">
    <property type="entry name" value="Ribulose-phoshate binding barrel"/>
    <property type="match status" value="1"/>
</dbReference>
<comment type="similarity">
    <text evidence="9 10">Belongs to the TrpA family.</text>
</comment>
<evidence type="ECO:0000256" key="6">
    <source>
        <dbReference type="ARBA" id="ARBA00023141"/>
    </source>
</evidence>
<dbReference type="HAMAP" id="MF_00131">
    <property type="entry name" value="Trp_synth_alpha"/>
    <property type="match status" value="1"/>
</dbReference>
<dbReference type="InterPro" id="IPR013785">
    <property type="entry name" value="Aldolase_TIM"/>
</dbReference>
<evidence type="ECO:0000256" key="3">
    <source>
        <dbReference type="ARBA" id="ARBA00011270"/>
    </source>
</evidence>
<feature type="active site" description="Proton acceptor" evidence="9">
    <location>
        <position position="51"/>
    </location>
</feature>
<comment type="caution">
    <text evidence="11">The sequence shown here is derived from an EMBL/GenBank/DDBJ whole genome shotgun (WGS) entry which is preliminary data.</text>
</comment>
<dbReference type="GO" id="GO:0004834">
    <property type="term" value="F:tryptophan synthase activity"/>
    <property type="evidence" value="ECO:0007669"/>
    <property type="project" value="UniProtKB-UniRule"/>
</dbReference>
<dbReference type="CDD" id="cd04724">
    <property type="entry name" value="Tryptophan_synthase_alpha"/>
    <property type="match status" value="1"/>
</dbReference>
<comment type="function">
    <text evidence="1 9">The alpha subunit is responsible for the aldol cleavage of indoleglycerol phosphate to indole and glyceraldehyde 3-phosphate.</text>
</comment>
<keyword evidence="4 9" id="KW-0028">Amino-acid biosynthesis</keyword>
<sequence>MSINLFTQVLQKSREARQGIFMAGLVPGFPDLETCFEIAKTIIEAGADILELSASFSDPVADGPTLQQAHQHVLKQGITKKQVFQLYKKIRSAFPDIPLFVIEYANCVYRPGINEYYRQLAESGVDGLLIPDLSLEESAPFLSAANEHKISQIFIVAPTTPNERIIKINQASSVFLYLVTVTGVTGQREQFLQETAGFIKKVKQITPLPLIAGFGISKPEHVKQAISAGADGVVSCSSIINLIRQNMASSLPREATAKLLANYINDMKKAGA</sequence>
<organism evidence="11 12">
    <name type="scientific">bacterium (Candidatus Gribaldobacteria) CG10_big_fil_rev_8_21_14_0_10_41_12</name>
    <dbReference type="NCBI Taxonomy" id="2014277"/>
    <lineage>
        <taxon>Bacteria</taxon>
        <taxon>Candidatus Gribaldobacteria</taxon>
    </lineage>
</organism>
<dbReference type="PANTHER" id="PTHR43406:SF1">
    <property type="entry name" value="TRYPTOPHAN SYNTHASE ALPHA CHAIN, CHLOROPLASTIC"/>
    <property type="match status" value="1"/>
</dbReference>
<dbReference type="NCBIfam" id="TIGR00262">
    <property type="entry name" value="trpA"/>
    <property type="match status" value="1"/>
</dbReference>
<dbReference type="EMBL" id="PFAV01000021">
    <property type="protein sequence ID" value="PIR91644.1"/>
    <property type="molecule type" value="Genomic_DNA"/>
</dbReference>
<feature type="active site" description="Proton acceptor" evidence="9">
    <location>
        <position position="62"/>
    </location>
</feature>
<protein>
    <recommendedName>
        <fullName evidence="9">Tryptophan synthase alpha chain</fullName>
        <ecNumber evidence="9">4.2.1.20</ecNumber>
    </recommendedName>
</protein>
<dbReference type="UniPathway" id="UPA00035">
    <property type="reaction ID" value="UER00044"/>
</dbReference>
<dbReference type="AlphaFoldDB" id="A0A2H0UXR2"/>
<dbReference type="Gene3D" id="3.20.20.70">
    <property type="entry name" value="Aldolase class I"/>
    <property type="match status" value="1"/>
</dbReference>
<comment type="catalytic activity">
    <reaction evidence="8 9">
        <text>(1S,2R)-1-C-(indol-3-yl)glycerol 3-phosphate + L-serine = D-glyceraldehyde 3-phosphate + L-tryptophan + H2O</text>
        <dbReference type="Rhea" id="RHEA:10532"/>
        <dbReference type="ChEBI" id="CHEBI:15377"/>
        <dbReference type="ChEBI" id="CHEBI:33384"/>
        <dbReference type="ChEBI" id="CHEBI:57912"/>
        <dbReference type="ChEBI" id="CHEBI:58866"/>
        <dbReference type="ChEBI" id="CHEBI:59776"/>
        <dbReference type="EC" id="4.2.1.20"/>
    </reaction>
</comment>